<gene>
    <name evidence="5" type="ORF">C7S18_20605</name>
</gene>
<sequence length="428" mass="47875">MNAVPAELGSAADLRYFAELDKRLVDAVRGIRMLDALSWPASLQHEFLAAWHRGQPFLPEVRYKKRDFTEIRAELDAIQHEARFAEDHPVGGYVRRTAESWEIATAMLDAAGTADIGTHSARLFGQPGDFLPGSEHHNVEAALHFISLADELSHELSSQEADYCLSAQIMQQELQERLDAFFVHHKVRVEIDPELTAKAAAGPTRIRLRNATCFSEYDRHQLLEHEAFVHSLTALNGREQPNLASMARNSPRITSTQEGLATFAELITGTIDIGRMKRISMRIIGIDKAQDGANFIDVFKLFMASGQTESEAYTSAARIFRGAPTTGGSAFTKDTVYLHGLLSVHTFFRWALKNQKLKLCRNLFAGKMTLHDVVVLEPWFDAGYITAPLYLPPWVQRANGLAGMLAFSLFANKIRLDRVQTWDLNLGV</sequence>
<dbReference type="Pfam" id="PF08014">
    <property type="entry name" value="MATCAP"/>
    <property type="match status" value="1"/>
</dbReference>
<evidence type="ECO:0000256" key="3">
    <source>
        <dbReference type="ARBA" id="ARBA00022801"/>
    </source>
</evidence>
<organism evidence="5 6">
    <name type="scientific">Ahniella affigens</name>
    <dbReference type="NCBI Taxonomy" id="2021234"/>
    <lineage>
        <taxon>Bacteria</taxon>
        <taxon>Pseudomonadati</taxon>
        <taxon>Pseudomonadota</taxon>
        <taxon>Gammaproteobacteria</taxon>
        <taxon>Lysobacterales</taxon>
        <taxon>Rhodanobacteraceae</taxon>
        <taxon>Ahniella</taxon>
    </lineage>
</organism>
<dbReference type="RefSeq" id="WP_106893340.1">
    <property type="nucleotide sequence ID" value="NZ_CP027860.1"/>
</dbReference>
<proteinExistence type="predicted"/>
<dbReference type="GO" id="GO:0008237">
    <property type="term" value="F:metallopeptidase activity"/>
    <property type="evidence" value="ECO:0007669"/>
    <property type="project" value="UniProtKB-KW"/>
</dbReference>
<dbReference type="PANTHER" id="PTHR31817:SF0">
    <property type="entry name" value="CHROMOSOME UNDETERMINED SCAFFOLD_67, WHOLE GENOME SHOTGUN SEQUENCE"/>
    <property type="match status" value="1"/>
</dbReference>
<comment type="cofactor">
    <cofactor evidence="1">
        <name>Zn(2+)</name>
        <dbReference type="ChEBI" id="CHEBI:29105"/>
    </cofactor>
</comment>
<protein>
    <submittedName>
        <fullName evidence="5">Flavohemoglobin expression-modulating QEGLA motif protein</fullName>
    </submittedName>
</protein>
<dbReference type="PANTHER" id="PTHR31817">
    <property type="match status" value="1"/>
</dbReference>
<reference evidence="5 6" key="1">
    <citation type="submission" date="2018-03" db="EMBL/GenBank/DDBJ databases">
        <title>Ahniella affigens gen. nov., sp. nov., a gammaproteobacterium isolated from sandy soil near a stream.</title>
        <authorList>
            <person name="Ko Y."/>
            <person name="Kim J.-H."/>
        </authorList>
    </citation>
    <scope>NUCLEOTIDE SEQUENCE [LARGE SCALE GENOMIC DNA]</scope>
    <source>
        <strain evidence="5 6">D13</strain>
    </source>
</reference>
<evidence type="ECO:0000256" key="4">
    <source>
        <dbReference type="ARBA" id="ARBA00023049"/>
    </source>
</evidence>
<dbReference type="Proteomes" id="UP000241074">
    <property type="component" value="Chromosome"/>
</dbReference>
<keyword evidence="3" id="KW-0378">Hydrolase</keyword>
<keyword evidence="2" id="KW-0645">Protease</keyword>
<dbReference type="SMART" id="SM01154">
    <property type="entry name" value="DUF1704"/>
    <property type="match status" value="1"/>
</dbReference>
<keyword evidence="6" id="KW-1185">Reference proteome</keyword>
<dbReference type="GO" id="GO:0006508">
    <property type="term" value="P:proteolysis"/>
    <property type="evidence" value="ECO:0007669"/>
    <property type="project" value="UniProtKB-KW"/>
</dbReference>
<evidence type="ECO:0000256" key="2">
    <source>
        <dbReference type="ARBA" id="ARBA00022670"/>
    </source>
</evidence>
<dbReference type="KEGG" id="xba:C7S18_20605"/>
<accession>A0A2P1PX56</accession>
<name>A0A2P1PX56_9GAMM</name>
<dbReference type="InterPro" id="IPR012548">
    <property type="entry name" value="MATCAP"/>
</dbReference>
<reference evidence="5 6" key="2">
    <citation type="submission" date="2018-03" db="EMBL/GenBank/DDBJ databases">
        <authorList>
            <person name="Keele B.F."/>
        </authorList>
    </citation>
    <scope>NUCLEOTIDE SEQUENCE [LARGE SCALE GENOMIC DNA]</scope>
    <source>
        <strain evidence="5 6">D13</strain>
    </source>
</reference>
<dbReference type="EMBL" id="CP027860">
    <property type="protein sequence ID" value="AVP99422.1"/>
    <property type="molecule type" value="Genomic_DNA"/>
</dbReference>
<keyword evidence="4" id="KW-0482">Metalloprotease</keyword>
<evidence type="ECO:0000313" key="5">
    <source>
        <dbReference type="EMBL" id="AVP99422.1"/>
    </source>
</evidence>
<dbReference type="GO" id="GO:0080164">
    <property type="term" value="P:regulation of nitric oxide metabolic process"/>
    <property type="evidence" value="ECO:0007669"/>
    <property type="project" value="TreeGrafter"/>
</dbReference>
<dbReference type="OrthoDB" id="9785840at2"/>
<dbReference type="AlphaFoldDB" id="A0A2P1PX56"/>
<evidence type="ECO:0000313" key="6">
    <source>
        <dbReference type="Proteomes" id="UP000241074"/>
    </source>
</evidence>
<evidence type="ECO:0000256" key="1">
    <source>
        <dbReference type="ARBA" id="ARBA00001947"/>
    </source>
</evidence>